<feature type="compositionally biased region" description="Basic residues" evidence="1">
    <location>
        <begin position="98"/>
        <end position="108"/>
    </location>
</feature>
<dbReference type="OrthoDB" id="2021186at2759"/>
<dbReference type="RefSeq" id="XP_017993223.1">
    <property type="nucleotide sequence ID" value="XM_018136584.1"/>
</dbReference>
<dbReference type="Proteomes" id="UP000037751">
    <property type="component" value="Unassembled WGS sequence"/>
</dbReference>
<comment type="caution">
    <text evidence="3">The sequence shown here is derived from an EMBL/GenBank/DDBJ whole genome shotgun (WGS) entry which is preliminary data.</text>
</comment>
<reference evidence="3 4" key="1">
    <citation type="submission" date="2015-07" db="EMBL/GenBank/DDBJ databases">
        <title>Draft Genome Sequence of Malassezia furfur CBS1878 and Malassezia pachydermatis CBS1879.</title>
        <authorList>
            <person name="Triana S."/>
            <person name="Ohm R."/>
            <person name="Gonzalez A."/>
            <person name="DeCock H."/>
            <person name="Restrepo S."/>
            <person name="Celis A."/>
        </authorList>
    </citation>
    <scope>NUCLEOTIDE SEQUENCE [LARGE SCALE GENOMIC DNA]</scope>
    <source>
        <strain evidence="3 4">CBS 1879</strain>
    </source>
</reference>
<feature type="domain" description="INO80 complex subunit B-like conserved region" evidence="2">
    <location>
        <begin position="179"/>
        <end position="265"/>
    </location>
</feature>
<feature type="region of interest" description="Disordered" evidence="1">
    <location>
        <begin position="1"/>
        <end position="244"/>
    </location>
</feature>
<dbReference type="SMART" id="SM01406">
    <property type="entry name" value="PAPA-1"/>
    <property type="match status" value="1"/>
</dbReference>
<evidence type="ECO:0000313" key="4">
    <source>
        <dbReference type="Proteomes" id="UP000037751"/>
    </source>
</evidence>
<gene>
    <name evidence="3" type="ORF">Malapachy_2091</name>
</gene>
<dbReference type="PANTHER" id="PTHR21561:SF12">
    <property type="entry name" value="INO80 COMPLEX SUBUNIT B"/>
    <property type="match status" value="1"/>
</dbReference>
<keyword evidence="4" id="KW-1185">Reference proteome</keyword>
<feature type="compositionally biased region" description="Basic residues" evidence="1">
    <location>
        <begin position="71"/>
        <end position="83"/>
    </location>
</feature>
<dbReference type="Pfam" id="PF04795">
    <property type="entry name" value="PAPA-1"/>
    <property type="match status" value="1"/>
</dbReference>
<name>A0A0M8MXK9_9BASI</name>
<dbReference type="GeneID" id="28728459"/>
<evidence type="ECO:0000313" key="3">
    <source>
        <dbReference type="EMBL" id="KOS15591.1"/>
    </source>
</evidence>
<protein>
    <recommendedName>
        <fullName evidence="2">INO80 complex subunit B-like conserved region domain-containing protein</fullName>
    </recommendedName>
</protein>
<dbReference type="GO" id="GO:0031011">
    <property type="term" value="C:Ino80 complex"/>
    <property type="evidence" value="ECO:0007669"/>
    <property type="project" value="InterPro"/>
</dbReference>
<dbReference type="PANTHER" id="PTHR21561">
    <property type="entry name" value="INO80 COMPLEX SUBUNIT B"/>
    <property type="match status" value="1"/>
</dbReference>
<evidence type="ECO:0000256" key="1">
    <source>
        <dbReference type="SAM" id="MobiDB-lite"/>
    </source>
</evidence>
<feature type="compositionally biased region" description="Acidic residues" evidence="1">
    <location>
        <begin position="7"/>
        <end position="61"/>
    </location>
</feature>
<dbReference type="STRING" id="77020.A0A0M8MXK9"/>
<evidence type="ECO:0000259" key="2">
    <source>
        <dbReference type="SMART" id="SM01406"/>
    </source>
</evidence>
<proteinExistence type="predicted"/>
<organism evidence="3 4">
    <name type="scientific">Malassezia pachydermatis</name>
    <dbReference type="NCBI Taxonomy" id="77020"/>
    <lineage>
        <taxon>Eukaryota</taxon>
        <taxon>Fungi</taxon>
        <taxon>Dikarya</taxon>
        <taxon>Basidiomycota</taxon>
        <taxon>Ustilaginomycotina</taxon>
        <taxon>Malasseziomycetes</taxon>
        <taxon>Malasseziales</taxon>
        <taxon>Malasseziaceae</taxon>
        <taxon>Malassezia</taxon>
    </lineage>
</organism>
<dbReference type="EMBL" id="LGAV01000002">
    <property type="protein sequence ID" value="KOS15591.1"/>
    <property type="molecule type" value="Genomic_DNA"/>
</dbReference>
<dbReference type="AlphaFoldDB" id="A0A0M8MXK9"/>
<feature type="compositionally biased region" description="Basic and acidic residues" evidence="1">
    <location>
        <begin position="174"/>
        <end position="206"/>
    </location>
</feature>
<dbReference type="InterPro" id="IPR006880">
    <property type="entry name" value="INO80B_C"/>
</dbReference>
<sequence>MDRASLEDDAMPVDASEVEEMSDDFEQDEVDYDAGEPESDQSFESEDEEDEEDELVDEMEDSTPSLETNRRSRRAPLRVKLMRRNVENTPTSSPSRRSSSRVTKRTTRARMMDDGEEDEDEEEDDELADDDSDADSVSTSDMPMTARQIARANRARGIATEELVELPMGPRKQKLSETELALRRSETARRRRNQSEKKLEDDKIETINRLLKKQAGKVRGRDKSEQDAQDEPVKKERDLRANHPQPFFRYINRAQGSILAVPLAPPYVQDQEGGEGLYDYTLRTAFGKTPEAWATS</sequence>
<feature type="compositionally biased region" description="Acidic residues" evidence="1">
    <location>
        <begin position="114"/>
        <end position="134"/>
    </location>
</feature>
<dbReference type="VEuPathDB" id="FungiDB:Malapachy_2091"/>
<accession>A0A0M8MXK9</accession>
<dbReference type="InterPro" id="IPR029523">
    <property type="entry name" value="INO80B/Ies2"/>
</dbReference>
<feature type="compositionally biased region" description="Basic and acidic residues" evidence="1">
    <location>
        <begin position="219"/>
        <end position="241"/>
    </location>
</feature>
<dbReference type="GO" id="GO:0006338">
    <property type="term" value="P:chromatin remodeling"/>
    <property type="evidence" value="ECO:0007669"/>
    <property type="project" value="InterPro"/>
</dbReference>